<evidence type="ECO:0000259" key="1">
    <source>
        <dbReference type="Pfam" id="PF13622"/>
    </source>
</evidence>
<feature type="domain" description="Acyl-CoA thioesterase-like N-terminal HotDog" evidence="1">
    <location>
        <begin position="33"/>
        <end position="105"/>
    </location>
</feature>
<keyword evidence="4" id="KW-1185">Reference proteome</keyword>
<protein>
    <recommendedName>
        <fullName evidence="5">Thioesterase family protein</fullName>
    </recommendedName>
</protein>
<dbReference type="RefSeq" id="WP_229955408.1">
    <property type="nucleotide sequence ID" value="NZ_BAAAEM010000003.1"/>
</dbReference>
<gene>
    <name evidence="3" type="ORF">GCM10009096_29710</name>
</gene>
<feature type="domain" description="Acyl-CoA thioesterase-like C-terminal" evidence="2">
    <location>
        <begin position="133"/>
        <end position="266"/>
    </location>
</feature>
<sequence length="269" mass="29647">MTDQMTKNTDKMVTLTDLLNQCGPGGKANPITLPQGWTQGRTAFGGLSATLAYHAASHIEDGLPGLRSAQIAFTGPLFGALTAETKMLRRGRNTAFVQSELFGDKGLGLHCNFIFASQRETAITTHDMTPPDFPPLPKDEELHRGPEQFFTSKMEFVGKRIDTSIKTNRLTRWMRLADRDGLDPMAEILCMGDALPPSIMGMLDKNAMVSSMNWQVNVIADHPATTDGWWLIDSQTHHADHGASSQFMSIWNSDRQLIATGMQSVAYYA</sequence>
<organism evidence="3 4">
    <name type="scientific">Parasphingorhabdus litoris</name>
    <dbReference type="NCBI Taxonomy" id="394733"/>
    <lineage>
        <taxon>Bacteria</taxon>
        <taxon>Pseudomonadati</taxon>
        <taxon>Pseudomonadota</taxon>
        <taxon>Alphaproteobacteria</taxon>
        <taxon>Sphingomonadales</taxon>
        <taxon>Sphingomonadaceae</taxon>
        <taxon>Parasphingorhabdus</taxon>
    </lineage>
</organism>
<dbReference type="InterPro" id="IPR049449">
    <property type="entry name" value="TesB_ACOT8-like_N"/>
</dbReference>
<dbReference type="Proteomes" id="UP001500713">
    <property type="component" value="Unassembled WGS sequence"/>
</dbReference>
<proteinExistence type="predicted"/>
<dbReference type="Pfam" id="PF20789">
    <property type="entry name" value="4HBT_3C"/>
    <property type="match status" value="1"/>
</dbReference>
<evidence type="ECO:0008006" key="5">
    <source>
        <dbReference type="Google" id="ProtNLM"/>
    </source>
</evidence>
<dbReference type="SUPFAM" id="SSF54637">
    <property type="entry name" value="Thioesterase/thiol ester dehydrase-isomerase"/>
    <property type="match status" value="2"/>
</dbReference>
<evidence type="ECO:0000313" key="3">
    <source>
        <dbReference type="EMBL" id="GAA0485092.1"/>
    </source>
</evidence>
<evidence type="ECO:0000313" key="4">
    <source>
        <dbReference type="Proteomes" id="UP001500713"/>
    </source>
</evidence>
<dbReference type="Pfam" id="PF13622">
    <property type="entry name" value="4HBT_3"/>
    <property type="match status" value="1"/>
</dbReference>
<dbReference type="InterPro" id="IPR049450">
    <property type="entry name" value="ACOT8-like_C"/>
</dbReference>
<dbReference type="InterPro" id="IPR042171">
    <property type="entry name" value="Acyl-CoA_hotdog"/>
</dbReference>
<dbReference type="Gene3D" id="2.40.160.210">
    <property type="entry name" value="Acyl-CoA thioesterase, double hotdog domain"/>
    <property type="match status" value="1"/>
</dbReference>
<dbReference type="EMBL" id="BAAAEM010000003">
    <property type="protein sequence ID" value="GAA0485092.1"/>
    <property type="molecule type" value="Genomic_DNA"/>
</dbReference>
<evidence type="ECO:0000259" key="2">
    <source>
        <dbReference type="Pfam" id="PF20789"/>
    </source>
</evidence>
<reference evidence="3 4" key="1">
    <citation type="journal article" date="2019" name="Int. J. Syst. Evol. Microbiol.">
        <title>The Global Catalogue of Microorganisms (GCM) 10K type strain sequencing project: providing services to taxonomists for standard genome sequencing and annotation.</title>
        <authorList>
            <consortium name="The Broad Institute Genomics Platform"/>
            <consortium name="The Broad Institute Genome Sequencing Center for Infectious Disease"/>
            <person name="Wu L."/>
            <person name="Ma J."/>
        </authorList>
    </citation>
    <scope>NUCLEOTIDE SEQUENCE [LARGE SCALE GENOMIC DNA]</scope>
    <source>
        <strain evidence="3 4">JCM 14162</strain>
    </source>
</reference>
<accession>A0ABN1AWI5</accession>
<comment type="caution">
    <text evidence="3">The sequence shown here is derived from an EMBL/GenBank/DDBJ whole genome shotgun (WGS) entry which is preliminary data.</text>
</comment>
<dbReference type="InterPro" id="IPR029069">
    <property type="entry name" value="HotDog_dom_sf"/>
</dbReference>
<name>A0ABN1AWI5_9SPHN</name>